<dbReference type="AlphaFoldDB" id="A0A9N7U750"/>
<organism evidence="2 3">
    <name type="scientific">Pleuronectes platessa</name>
    <name type="common">European plaice</name>
    <dbReference type="NCBI Taxonomy" id="8262"/>
    <lineage>
        <taxon>Eukaryota</taxon>
        <taxon>Metazoa</taxon>
        <taxon>Chordata</taxon>
        <taxon>Craniata</taxon>
        <taxon>Vertebrata</taxon>
        <taxon>Euteleostomi</taxon>
        <taxon>Actinopterygii</taxon>
        <taxon>Neopterygii</taxon>
        <taxon>Teleostei</taxon>
        <taxon>Neoteleostei</taxon>
        <taxon>Acanthomorphata</taxon>
        <taxon>Carangaria</taxon>
        <taxon>Pleuronectiformes</taxon>
        <taxon>Pleuronectoidei</taxon>
        <taxon>Pleuronectidae</taxon>
        <taxon>Pleuronectes</taxon>
    </lineage>
</organism>
<accession>A0A9N7U750</accession>
<feature type="compositionally biased region" description="Basic and acidic residues" evidence="1">
    <location>
        <begin position="111"/>
        <end position="120"/>
    </location>
</feature>
<dbReference type="EMBL" id="CADEAL010000786">
    <property type="protein sequence ID" value="CAB1425217.1"/>
    <property type="molecule type" value="Genomic_DNA"/>
</dbReference>
<sequence>MSEWAGRALGCSSVIPPVCEASGADVDLDQLPPLPDPAEASSLIRLTKIGSFSVENIAPPPNGGFLGGLGERWGAGGGASFGGGCKEVQEETGSSASRPTATELGLKVRRSPSDRGERSDSSPWLLRSTSLAVAGDTVEGASRARSALPSPPWYRIDNCQATNDQELGVSGSLQLDLRKRSSDL</sequence>
<name>A0A9N7U750_PLEPL</name>
<evidence type="ECO:0000313" key="3">
    <source>
        <dbReference type="Proteomes" id="UP001153269"/>
    </source>
</evidence>
<feature type="compositionally biased region" description="Polar residues" evidence="1">
    <location>
        <begin position="91"/>
        <end position="100"/>
    </location>
</feature>
<gene>
    <name evidence="2" type="ORF">PLEPLA_LOCUS13147</name>
</gene>
<reference evidence="2" key="1">
    <citation type="submission" date="2020-03" db="EMBL/GenBank/DDBJ databases">
        <authorList>
            <person name="Weist P."/>
        </authorList>
    </citation>
    <scope>NUCLEOTIDE SEQUENCE</scope>
</reference>
<protein>
    <submittedName>
        <fullName evidence="2">Uncharacterized protein</fullName>
    </submittedName>
</protein>
<proteinExistence type="predicted"/>
<dbReference type="Proteomes" id="UP001153269">
    <property type="component" value="Unassembled WGS sequence"/>
</dbReference>
<keyword evidence="3" id="KW-1185">Reference proteome</keyword>
<comment type="caution">
    <text evidence="2">The sequence shown here is derived from an EMBL/GenBank/DDBJ whole genome shotgun (WGS) entry which is preliminary data.</text>
</comment>
<evidence type="ECO:0000256" key="1">
    <source>
        <dbReference type="SAM" id="MobiDB-lite"/>
    </source>
</evidence>
<feature type="region of interest" description="Disordered" evidence="1">
    <location>
        <begin position="80"/>
        <end position="125"/>
    </location>
</feature>
<evidence type="ECO:0000313" key="2">
    <source>
        <dbReference type="EMBL" id="CAB1425217.1"/>
    </source>
</evidence>